<feature type="region of interest" description="Disordered" evidence="1">
    <location>
        <begin position="57"/>
        <end position="96"/>
    </location>
</feature>
<name>A0A014PNI9_9HYPO</name>
<dbReference type="Proteomes" id="UP000030151">
    <property type="component" value="Unassembled WGS sequence"/>
</dbReference>
<evidence type="ECO:0000256" key="1">
    <source>
        <dbReference type="SAM" id="MobiDB-lite"/>
    </source>
</evidence>
<organism evidence="2 3">
    <name type="scientific">Metarhizium robertsii</name>
    <dbReference type="NCBI Taxonomy" id="568076"/>
    <lineage>
        <taxon>Eukaryota</taxon>
        <taxon>Fungi</taxon>
        <taxon>Dikarya</taxon>
        <taxon>Ascomycota</taxon>
        <taxon>Pezizomycotina</taxon>
        <taxon>Sordariomycetes</taxon>
        <taxon>Hypocreomycetidae</taxon>
        <taxon>Hypocreales</taxon>
        <taxon>Clavicipitaceae</taxon>
        <taxon>Metarhizium</taxon>
    </lineage>
</organism>
<feature type="compositionally biased region" description="Gly residues" evidence="1">
    <location>
        <begin position="72"/>
        <end position="81"/>
    </location>
</feature>
<dbReference type="HOGENOM" id="CLU_2121657_0_0_1"/>
<comment type="caution">
    <text evidence="2">The sequence shown here is derived from an EMBL/GenBank/DDBJ whole genome shotgun (WGS) entry which is preliminary data.</text>
</comment>
<evidence type="ECO:0000313" key="2">
    <source>
        <dbReference type="EMBL" id="EXU98782.1"/>
    </source>
</evidence>
<sequence>MGALFVCPGCTEYYGPTPALTRSMDTRIEPDQTAQCLGDPGDWFNVLIVLPSAAMGRERGPQPSFIADLEQGGMGPNQGTGRGRDAGPKRISIIAPTSSRGKPRKWFIQLALKS</sequence>
<proteinExistence type="predicted"/>
<reference evidence="2 3" key="1">
    <citation type="submission" date="2014-02" db="EMBL/GenBank/DDBJ databases">
        <title>The genome sequence of the entomopathogenic fungus Metarhizium robertsii ARSEF 2575.</title>
        <authorList>
            <person name="Giuliano Garisto Donzelli B."/>
            <person name="Roe B.A."/>
            <person name="Macmil S.L."/>
            <person name="Krasnoff S.B."/>
            <person name="Gibson D.M."/>
        </authorList>
    </citation>
    <scope>NUCLEOTIDE SEQUENCE [LARGE SCALE GENOMIC DNA]</scope>
    <source>
        <strain evidence="2 3">ARSEF 2575</strain>
    </source>
</reference>
<evidence type="ECO:0000313" key="3">
    <source>
        <dbReference type="Proteomes" id="UP000030151"/>
    </source>
</evidence>
<dbReference type="EMBL" id="JELW01000023">
    <property type="protein sequence ID" value="EXU98782.1"/>
    <property type="molecule type" value="Genomic_DNA"/>
</dbReference>
<dbReference type="AlphaFoldDB" id="A0A014PNI9"/>
<protein>
    <submittedName>
        <fullName evidence="2">Uncharacterized protein</fullName>
    </submittedName>
</protein>
<gene>
    <name evidence="2" type="ORF">X797_008019</name>
</gene>
<accession>A0A014PNI9</accession>